<organism evidence="3 4">
    <name type="scientific">Mycena maculata</name>
    <dbReference type="NCBI Taxonomy" id="230809"/>
    <lineage>
        <taxon>Eukaryota</taxon>
        <taxon>Fungi</taxon>
        <taxon>Dikarya</taxon>
        <taxon>Basidiomycota</taxon>
        <taxon>Agaricomycotina</taxon>
        <taxon>Agaricomycetes</taxon>
        <taxon>Agaricomycetidae</taxon>
        <taxon>Agaricales</taxon>
        <taxon>Marasmiineae</taxon>
        <taxon>Mycenaceae</taxon>
        <taxon>Mycena</taxon>
    </lineage>
</organism>
<dbReference type="EMBL" id="JARJLG010000226">
    <property type="protein sequence ID" value="KAJ7725641.1"/>
    <property type="molecule type" value="Genomic_DNA"/>
</dbReference>
<comment type="caution">
    <text evidence="3">The sequence shown here is derived from an EMBL/GenBank/DDBJ whole genome shotgun (WGS) entry which is preliminary data.</text>
</comment>
<evidence type="ECO:0000313" key="4">
    <source>
        <dbReference type="Proteomes" id="UP001215280"/>
    </source>
</evidence>
<accession>A0AAD7MPS4</accession>
<protein>
    <submittedName>
        <fullName evidence="3">Uncharacterized protein</fullName>
    </submittedName>
</protein>
<evidence type="ECO:0000256" key="1">
    <source>
        <dbReference type="SAM" id="MobiDB-lite"/>
    </source>
</evidence>
<evidence type="ECO:0000256" key="2">
    <source>
        <dbReference type="SAM" id="Phobius"/>
    </source>
</evidence>
<gene>
    <name evidence="3" type="ORF">DFH07DRAFT_931453</name>
</gene>
<feature type="region of interest" description="Disordered" evidence="1">
    <location>
        <begin position="112"/>
        <end position="136"/>
    </location>
</feature>
<dbReference type="Proteomes" id="UP001215280">
    <property type="component" value="Unassembled WGS sequence"/>
</dbReference>
<feature type="transmembrane region" description="Helical" evidence="2">
    <location>
        <begin position="87"/>
        <end position="107"/>
    </location>
</feature>
<evidence type="ECO:0000313" key="3">
    <source>
        <dbReference type="EMBL" id="KAJ7725641.1"/>
    </source>
</evidence>
<sequence>MKWRTARKCTHWHESAAWRACILIMIIDVLDERTALKTVHGHPPSHDSLEAGLPPSPPPYVSYQAIPPPVVARRKSGHRKHRFRHRYLVAVSVVFNCLLVVLLIRVLRRDDDSGSRKQGDTAPAPEPEQPIPSPTLRLAVVPDPHIGRCIRNAIWSNATRLSTEDLFPFSSDATFHFPDSSSPMFLLSLGALSGGIMNVQPSSESVPYVHLSVRYHSLHVLDRTNVCWMERNQSNAAGVGIFTPAPFDGQASTDELDFTITLFLPTNSSASTSPPMYNLETHLPSFTHTLDFLRGVVEFDNLVLRSQGKPVIVQSLFARNATIHTSNGFISGSFDTSGSLSLVTSNAPIYADVQLHNTNIFSTTELVLQTRNAQLESAVSLFTSAATGEGGKFAVNAHTADGPLVLSFPVSPTHSVLSLEAQTSNSPADVWLNHAFEGDFALASNMVVVDRRPFLDPRKLRTVFYGDFKNGRVVGNVQWKLPIWKSRIPGLVRVATTNHILKFYV</sequence>
<keyword evidence="2" id="KW-0472">Membrane</keyword>
<proteinExistence type="predicted"/>
<keyword evidence="4" id="KW-1185">Reference proteome</keyword>
<keyword evidence="2" id="KW-1133">Transmembrane helix</keyword>
<dbReference type="AlphaFoldDB" id="A0AAD7MPS4"/>
<feature type="compositionally biased region" description="Pro residues" evidence="1">
    <location>
        <begin position="124"/>
        <end position="133"/>
    </location>
</feature>
<reference evidence="3" key="1">
    <citation type="submission" date="2023-03" db="EMBL/GenBank/DDBJ databases">
        <title>Massive genome expansion in bonnet fungi (Mycena s.s.) driven by repeated elements and novel gene families across ecological guilds.</title>
        <authorList>
            <consortium name="Lawrence Berkeley National Laboratory"/>
            <person name="Harder C.B."/>
            <person name="Miyauchi S."/>
            <person name="Viragh M."/>
            <person name="Kuo A."/>
            <person name="Thoen E."/>
            <person name="Andreopoulos B."/>
            <person name="Lu D."/>
            <person name="Skrede I."/>
            <person name="Drula E."/>
            <person name="Henrissat B."/>
            <person name="Morin E."/>
            <person name="Kohler A."/>
            <person name="Barry K."/>
            <person name="LaButti K."/>
            <person name="Morin E."/>
            <person name="Salamov A."/>
            <person name="Lipzen A."/>
            <person name="Mereny Z."/>
            <person name="Hegedus B."/>
            <person name="Baldrian P."/>
            <person name="Stursova M."/>
            <person name="Weitz H."/>
            <person name="Taylor A."/>
            <person name="Grigoriev I.V."/>
            <person name="Nagy L.G."/>
            <person name="Martin F."/>
            <person name="Kauserud H."/>
        </authorList>
    </citation>
    <scope>NUCLEOTIDE SEQUENCE</scope>
    <source>
        <strain evidence="3">CBHHK188m</strain>
    </source>
</reference>
<keyword evidence="2" id="KW-0812">Transmembrane</keyword>
<name>A0AAD7MPS4_9AGAR</name>